<dbReference type="Pfam" id="PF25954">
    <property type="entry name" value="Beta-barrel_RND_2"/>
    <property type="match status" value="1"/>
</dbReference>
<name>A0AA49Q638_9BACT</name>
<dbReference type="Proteomes" id="UP001229955">
    <property type="component" value="Chromosome"/>
</dbReference>
<dbReference type="Gene3D" id="2.40.50.100">
    <property type="match status" value="1"/>
</dbReference>
<feature type="region of interest" description="Disordered" evidence="3">
    <location>
        <begin position="448"/>
        <end position="494"/>
    </location>
</feature>
<dbReference type="Gene3D" id="2.40.30.170">
    <property type="match status" value="1"/>
</dbReference>
<feature type="compositionally biased region" description="Gly residues" evidence="3">
    <location>
        <begin position="565"/>
        <end position="575"/>
    </location>
</feature>
<accession>A0AA49Q3P9</accession>
<dbReference type="Gene3D" id="1.10.287.470">
    <property type="entry name" value="Helix hairpin bin"/>
    <property type="match status" value="1"/>
</dbReference>
<evidence type="ECO:0000256" key="1">
    <source>
        <dbReference type="ARBA" id="ARBA00009477"/>
    </source>
</evidence>
<dbReference type="Pfam" id="PF25917">
    <property type="entry name" value="BSH_RND"/>
    <property type="match status" value="1"/>
</dbReference>
<feature type="compositionally biased region" description="Low complexity" evidence="3">
    <location>
        <begin position="480"/>
        <end position="494"/>
    </location>
</feature>
<evidence type="ECO:0000313" key="9">
    <source>
        <dbReference type="Proteomes" id="UP001229955"/>
    </source>
</evidence>
<feature type="coiled-coil region" evidence="2">
    <location>
        <begin position="95"/>
        <end position="160"/>
    </location>
</feature>
<feature type="region of interest" description="Disordered" evidence="3">
    <location>
        <begin position="545"/>
        <end position="575"/>
    </location>
</feature>
<feature type="compositionally biased region" description="Low complexity" evidence="3">
    <location>
        <begin position="452"/>
        <end position="466"/>
    </location>
</feature>
<accession>A0AA49Q638</accession>
<feature type="chain" id="PRO_5041293635" evidence="4">
    <location>
        <begin position="19"/>
        <end position="575"/>
    </location>
</feature>
<feature type="domain" description="Multidrug resistance protein MdtA-like barrel-sandwich hybrid" evidence="5">
    <location>
        <begin position="54"/>
        <end position="191"/>
    </location>
</feature>
<dbReference type="PANTHER" id="PTHR30469">
    <property type="entry name" value="MULTIDRUG RESISTANCE PROTEIN MDTA"/>
    <property type="match status" value="1"/>
</dbReference>
<evidence type="ECO:0000259" key="6">
    <source>
        <dbReference type="Pfam" id="PF25954"/>
    </source>
</evidence>
<keyword evidence="9" id="KW-1185">Reference proteome</keyword>
<gene>
    <name evidence="7" type="ORF">Strain138_000318</name>
    <name evidence="8" type="ORF">Strain318_000318</name>
</gene>
<dbReference type="PROSITE" id="PS51257">
    <property type="entry name" value="PROKAR_LIPOPROTEIN"/>
    <property type="match status" value="1"/>
</dbReference>
<comment type="similarity">
    <text evidence="1">Belongs to the membrane fusion protein (MFP) (TC 8.A.1) family.</text>
</comment>
<dbReference type="InterPro" id="IPR058625">
    <property type="entry name" value="MdtA-like_BSH"/>
</dbReference>
<dbReference type="NCBIfam" id="TIGR01730">
    <property type="entry name" value="RND_mfp"/>
    <property type="match status" value="1"/>
</dbReference>
<evidence type="ECO:0000256" key="3">
    <source>
        <dbReference type="SAM" id="MobiDB-lite"/>
    </source>
</evidence>
<dbReference type="PANTHER" id="PTHR30469:SF33">
    <property type="entry name" value="SLR1207 PROTEIN"/>
    <property type="match status" value="1"/>
</dbReference>
<sequence length="575" mass="59925">MSPRRLSLAFLAALGLVAACGKKAAAPLRISTAPIERRTIIVQAEATGIIEPINVVEVKSRASGQIIEMPVETGSLINPGELIVQLDTRDVQNQFDQSKADLESAQASLAVAEQNKKRSDELFRSQIITAQENEQAGLTYQNALSQIVRARTNLDLAQQRLDDARVVAPVRGTVIEKPVALGQVIQSGTQAVGGGTTIIKMADLTKVRARALVNETDIGRVMQGQEATVIVDAFPDRPFRGTVEKIEPQAVVQQNVTMFPVLVSLENREGLLLPGMNGEVSIISDRRENVIAVPNEAIRSVREVAQVAGLLGLNADSVQAQLRSAMGGGFGGGAPMGMNGGARPQGGPPAGGAQARPGYADFSAQQGGRQGGQGGFQMPDVTDAQCKAVADARAAKPAVARRLDSLQTAMRSNDADRPALMGGIRAAYTELGVDAMVARACLARQQGGGARTAGPAAPTGQPTPARNGPRALQAPGAQTGGAARNGGSRAGSRSGLVFVQKADSTWEPRMVRLGVADYDYTEVLSGLEEGEQVALLSAVALQAQRQENQDRMRAMTGGASPLGGAPAGPGGGRPR</sequence>
<dbReference type="InterPro" id="IPR006143">
    <property type="entry name" value="RND_pump_MFP"/>
</dbReference>
<dbReference type="EMBL" id="CP130613">
    <property type="protein sequence ID" value="WKW13993.1"/>
    <property type="molecule type" value="Genomic_DNA"/>
</dbReference>
<feature type="signal peptide" evidence="4">
    <location>
        <begin position="1"/>
        <end position="18"/>
    </location>
</feature>
<dbReference type="RefSeq" id="WP_367886786.1">
    <property type="nucleotide sequence ID" value="NZ_CP130612.1"/>
</dbReference>
<dbReference type="Gene3D" id="2.40.420.20">
    <property type="match status" value="1"/>
</dbReference>
<evidence type="ECO:0000259" key="5">
    <source>
        <dbReference type="Pfam" id="PF25917"/>
    </source>
</evidence>
<proteinExistence type="inferred from homology"/>
<evidence type="ECO:0000256" key="2">
    <source>
        <dbReference type="SAM" id="Coils"/>
    </source>
</evidence>
<keyword evidence="4" id="KW-0732">Signal</keyword>
<dbReference type="AlphaFoldDB" id="A0AA49Q638"/>
<evidence type="ECO:0000313" key="8">
    <source>
        <dbReference type="EMBL" id="WKW13993.1"/>
    </source>
</evidence>
<feature type="domain" description="CusB-like beta-barrel" evidence="6">
    <location>
        <begin position="211"/>
        <end position="283"/>
    </location>
</feature>
<evidence type="ECO:0000313" key="7">
    <source>
        <dbReference type="EMBL" id="WKW11083.1"/>
    </source>
</evidence>
<dbReference type="InterPro" id="IPR058792">
    <property type="entry name" value="Beta-barrel_RND_2"/>
</dbReference>
<dbReference type="EMBL" id="CP130612">
    <property type="protein sequence ID" value="WKW11083.1"/>
    <property type="molecule type" value="Genomic_DNA"/>
</dbReference>
<reference evidence="8" key="1">
    <citation type="submission" date="2023-07" db="EMBL/GenBank/DDBJ databases">
        <authorList>
            <person name="Haufschild T."/>
            <person name="Kallscheuer N."/>
            <person name="Hammer J."/>
            <person name="Kohn T."/>
            <person name="Kabuu M."/>
            <person name="Jogler M."/>
            <person name="Wohfarth N."/>
            <person name="Heuer A."/>
            <person name="Rohde M."/>
            <person name="van Teeseling M.C.F."/>
            <person name="Jogler C."/>
        </authorList>
    </citation>
    <scope>NUCLEOTIDE SEQUENCE</scope>
    <source>
        <strain evidence="7">Strain 138</strain>
        <strain evidence="8">Strain 318</strain>
    </source>
</reference>
<keyword evidence="2" id="KW-0175">Coiled coil</keyword>
<dbReference type="GO" id="GO:1990281">
    <property type="term" value="C:efflux pump complex"/>
    <property type="evidence" value="ECO:0007669"/>
    <property type="project" value="TreeGrafter"/>
</dbReference>
<dbReference type="SUPFAM" id="SSF111369">
    <property type="entry name" value="HlyD-like secretion proteins"/>
    <property type="match status" value="1"/>
</dbReference>
<organism evidence="8 9">
    <name type="scientific">Pseudogemmatithrix spongiicola</name>
    <dbReference type="NCBI Taxonomy" id="3062599"/>
    <lineage>
        <taxon>Bacteria</taxon>
        <taxon>Pseudomonadati</taxon>
        <taxon>Gemmatimonadota</taxon>
        <taxon>Gemmatimonadia</taxon>
        <taxon>Gemmatimonadales</taxon>
        <taxon>Gemmatimonadaceae</taxon>
        <taxon>Pseudogemmatithrix</taxon>
    </lineage>
</organism>
<protein>
    <submittedName>
        <fullName evidence="8">Efflux RND transporter periplasmic adaptor subunit</fullName>
    </submittedName>
</protein>
<evidence type="ECO:0000256" key="4">
    <source>
        <dbReference type="SAM" id="SignalP"/>
    </source>
</evidence>
<dbReference type="KEGG" id="pspc:Strain318_000318"/>
<dbReference type="GO" id="GO:0015562">
    <property type="term" value="F:efflux transmembrane transporter activity"/>
    <property type="evidence" value="ECO:0007669"/>
    <property type="project" value="TreeGrafter"/>
</dbReference>